<dbReference type="Proteomes" id="UP000273982">
    <property type="component" value="Chromosome"/>
</dbReference>
<sequence length="123" mass="13660">MRRGDIWTVSGGKDYAGKPRPVVIVQDDAFDGTDSITICAFTTDPTEAPLFRLPVEPNERNGLRSSSRLMVDKITTVAKTKVRERIGRLDDEDVVRLNQAVMVFLGLTVSPKTARKGNDGKRR</sequence>
<protein>
    <submittedName>
        <fullName evidence="1">Type II toxin-antitoxin system PemK/MazF family toxin</fullName>
    </submittedName>
</protein>
<gene>
    <name evidence="1" type="ORF">EHO51_14900</name>
</gene>
<dbReference type="InterPro" id="IPR003477">
    <property type="entry name" value="PemK-like"/>
</dbReference>
<dbReference type="PANTHER" id="PTHR33988">
    <property type="entry name" value="ENDORIBONUCLEASE MAZF-RELATED"/>
    <property type="match status" value="1"/>
</dbReference>
<evidence type="ECO:0000313" key="2">
    <source>
        <dbReference type="Proteomes" id="UP000273982"/>
    </source>
</evidence>
<dbReference type="EMBL" id="CP034086">
    <property type="protein sequence ID" value="AZG77916.1"/>
    <property type="molecule type" value="Genomic_DNA"/>
</dbReference>
<dbReference type="GO" id="GO:0003677">
    <property type="term" value="F:DNA binding"/>
    <property type="evidence" value="ECO:0007669"/>
    <property type="project" value="InterPro"/>
</dbReference>
<dbReference type="Pfam" id="PF02452">
    <property type="entry name" value="PemK_toxin"/>
    <property type="match status" value="1"/>
</dbReference>
<dbReference type="KEGG" id="mros:EHO51_14900"/>
<dbReference type="RefSeq" id="WP_124739547.1">
    <property type="nucleotide sequence ID" value="NZ_CP034086.1"/>
</dbReference>
<dbReference type="GO" id="GO:0004521">
    <property type="term" value="F:RNA endonuclease activity"/>
    <property type="evidence" value="ECO:0007669"/>
    <property type="project" value="TreeGrafter"/>
</dbReference>
<dbReference type="GO" id="GO:0016075">
    <property type="term" value="P:rRNA catabolic process"/>
    <property type="evidence" value="ECO:0007669"/>
    <property type="project" value="TreeGrafter"/>
</dbReference>
<evidence type="ECO:0000313" key="1">
    <source>
        <dbReference type="EMBL" id="AZG77916.1"/>
    </source>
</evidence>
<dbReference type="SUPFAM" id="SSF50118">
    <property type="entry name" value="Cell growth inhibitor/plasmid maintenance toxic component"/>
    <property type="match status" value="1"/>
</dbReference>
<dbReference type="GO" id="GO:0006402">
    <property type="term" value="P:mRNA catabolic process"/>
    <property type="evidence" value="ECO:0007669"/>
    <property type="project" value="TreeGrafter"/>
</dbReference>
<dbReference type="AlphaFoldDB" id="A0A3G8M7P0"/>
<dbReference type="Gene3D" id="2.30.30.110">
    <property type="match status" value="1"/>
</dbReference>
<dbReference type="InterPro" id="IPR011067">
    <property type="entry name" value="Plasmid_toxin/cell-grow_inhib"/>
</dbReference>
<name>A0A3G8M7P0_9HYPH</name>
<dbReference type="PANTHER" id="PTHR33988:SF1">
    <property type="entry name" value="ENDORIBONUCLEASE MAZF7-RELATED"/>
    <property type="match status" value="1"/>
</dbReference>
<reference evidence="1 2" key="1">
    <citation type="submission" date="2018-11" db="EMBL/GenBank/DDBJ databases">
        <title>Genome squencing of methanotrophic bacteria isolated from alkaline groundwater in Korea.</title>
        <authorList>
            <person name="Nguyen L.N."/>
        </authorList>
    </citation>
    <scope>NUCLEOTIDE SEQUENCE [LARGE SCALE GENOMIC DNA]</scope>
    <source>
        <strain evidence="1 2">GW6</strain>
    </source>
</reference>
<organism evidence="1 2">
    <name type="scientific">Methylocystis rosea</name>
    <dbReference type="NCBI Taxonomy" id="173366"/>
    <lineage>
        <taxon>Bacteria</taxon>
        <taxon>Pseudomonadati</taxon>
        <taxon>Pseudomonadota</taxon>
        <taxon>Alphaproteobacteria</taxon>
        <taxon>Hyphomicrobiales</taxon>
        <taxon>Methylocystaceae</taxon>
        <taxon>Methylocystis</taxon>
    </lineage>
</organism>
<accession>A0A3G8M7P0</accession>
<proteinExistence type="predicted"/>